<name>A0ABP1PVT9_9HEXA</name>
<keyword evidence="2" id="KW-1185">Reference proteome</keyword>
<protein>
    <submittedName>
        <fullName evidence="1">Uncharacterized protein</fullName>
    </submittedName>
</protein>
<evidence type="ECO:0000313" key="1">
    <source>
        <dbReference type="EMBL" id="CAL8075591.1"/>
    </source>
</evidence>
<evidence type="ECO:0000313" key="2">
    <source>
        <dbReference type="Proteomes" id="UP001642540"/>
    </source>
</evidence>
<dbReference type="EMBL" id="CAXLJM020000008">
    <property type="protein sequence ID" value="CAL8075591.1"/>
    <property type="molecule type" value="Genomic_DNA"/>
</dbReference>
<proteinExistence type="predicted"/>
<accession>A0ABP1PVT9</accession>
<reference evidence="1 2" key="1">
    <citation type="submission" date="2024-08" db="EMBL/GenBank/DDBJ databases">
        <authorList>
            <person name="Cucini C."/>
            <person name="Frati F."/>
        </authorList>
    </citation>
    <scope>NUCLEOTIDE SEQUENCE [LARGE SCALE GENOMIC DNA]</scope>
</reference>
<dbReference type="Proteomes" id="UP001642540">
    <property type="component" value="Unassembled WGS sequence"/>
</dbReference>
<gene>
    <name evidence="1" type="ORF">ODALV1_LOCUS3224</name>
</gene>
<organism evidence="1 2">
    <name type="scientific">Orchesella dallaii</name>
    <dbReference type="NCBI Taxonomy" id="48710"/>
    <lineage>
        <taxon>Eukaryota</taxon>
        <taxon>Metazoa</taxon>
        <taxon>Ecdysozoa</taxon>
        <taxon>Arthropoda</taxon>
        <taxon>Hexapoda</taxon>
        <taxon>Collembola</taxon>
        <taxon>Entomobryomorpha</taxon>
        <taxon>Entomobryoidea</taxon>
        <taxon>Orchesellidae</taxon>
        <taxon>Orchesellinae</taxon>
        <taxon>Orchesella</taxon>
    </lineage>
</organism>
<comment type="caution">
    <text evidence="1">The sequence shown here is derived from an EMBL/GenBank/DDBJ whole genome shotgun (WGS) entry which is preliminary data.</text>
</comment>
<sequence length="141" mass="15896">MPLTQEGLEGGVTWNFTGLEGFSPLFVPFEDERMTGDLGGLLKLRGEIAFLAGQARRSMGKNFRDQICSSKCNGFTNPIGFTAYQLMEANELKTRHLTKQLEKAMAEMDLQTKSHQNEIAGKLQQLKRLFNNFPVRLLVLE</sequence>